<dbReference type="Proteomes" id="UP001596091">
    <property type="component" value="Unassembled WGS sequence"/>
</dbReference>
<protein>
    <submittedName>
        <fullName evidence="9">NADH-quinone oxidoreductase subunit L</fullName>
    </submittedName>
</protein>
<feature type="transmembrane region" description="Helical" evidence="6">
    <location>
        <begin position="461"/>
        <end position="482"/>
    </location>
</feature>
<dbReference type="PANTHER" id="PTHR42829:SF2">
    <property type="entry name" value="NADH-UBIQUINONE OXIDOREDUCTASE CHAIN 5"/>
    <property type="match status" value="1"/>
</dbReference>
<dbReference type="InterPro" id="IPR001516">
    <property type="entry name" value="Proton_antipo_N"/>
</dbReference>
<evidence type="ECO:0000259" key="7">
    <source>
        <dbReference type="Pfam" id="PF00361"/>
    </source>
</evidence>
<sequence>MTQHLHLWLIPILPFVGFLLNGMLGRRLPKAVVSTIALAFPLASFAVVARAALIFIQVKPQILPWLINYSDWINAGPLHIQFTLALDQLTILMLSIITGVGFLIHLYSVGYMGHEEGYWRYFSYLNLFLFFMTVLVLAGNFLLMFVGWEGVGLASYLLIGFYLDRDSAANAGKKAFVVNRIGDFGFLVGIFLVLANFHSLDFFAINNIIHSNSGISTATFTAIGLCLIVGACGKSAQIPLYVWLPDAMEGPTPVSALIHAATMVTAGVYMIARTHSIFDRAPIALATIAIIGAATAFFAATVGLVQTDIKRVLAYSTISQLGYMFLACGVMAYSAGVFHLMTHAFFKALLFLGAGSVIHGMSNEQDMRKMGGLRKCLPVTCWTMFAAVLAISGIPPFAGFFSKDAILAEAFQAGSLGKILYFVGLATAGLTSFYMFRLWYLTFLGESRSEDHDHHPHESPWSMLLPLVILAILSVCGGWIGYGRFSHLLSPVIGSDIVSPTEASSGSLELILSIVAVAVAALGWFVAHLLYFKPNDRAQKLATSARGIYSLLLHKYWIDELYHAIFVAPLKFISQYILGWIGEGVLIRGSAWVLAGIASLTGELLRRWQSGNLRSYSGWLVAGAAALLLFAAIYANHLGIWIHFDPSKVLPISINPNAAGH</sequence>
<dbReference type="NCBIfam" id="TIGR01974">
    <property type="entry name" value="NDH_I_L"/>
    <property type="match status" value="1"/>
</dbReference>
<evidence type="ECO:0000313" key="9">
    <source>
        <dbReference type="EMBL" id="MFC5864914.1"/>
    </source>
</evidence>
<feature type="domain" description="NADH-Ubiquinone oxidoreductase (complex I) chain 5 N-terminal" evidence="8">
    <location>
        <begin position="72"/>
        <end position="122"/>
    </location>
</feature>
<feature type="domain" description="NADH:quinone oxidoreductase/Mrp antiporter transmembrane" evidence="7">
    <location>
        <begin position="138"/>
        <end position="421"/>
    </location>
</feature>
<feature type="transmembrane region" description="Helical" evidence="6">
    <location>
        <begin position="6"/>
        <end position="24"/>
    </location>
</feature>
<feature type="transmembrane region" description="Helical" evidence="6">
    <location>
        <begin position="379"/>
        <end position="399"/>
    </location>
</feature>
<feature type="transmembrane region" description="Helical" evidence="6">
    <location>
        <begin position="617"/>
        <end position="635"/>
    </location>
</feature>
<feature type="transmembrane region" description="Helical" evidence="6">
    <location>
        <begin position="121"/>
        <end position="139"/>
    </location>
</feature>
<evidence type="ECO:0000256" key="1">
    <source>
        <dbReference type="ARBA" id="ARBA00004127"/>
    </source>
</evidence>
<feature type="transmembrane region" description="Helical" evidence="6">
    <location>
        <begin position="215"/>
        <end position="233"/>
    </location>
</feature>
<feature type="transmembrane region" description="Helical" evidence="6">
    <location>
        <begin position="89"/>
        <end position="109"/>
    </location>
</feature>
<evidence type="ECO:0000256" key="3">
    <source>
        <dbReference type="ARBA" id="ARBA00022989"/>
    </source>
</evidence>
<feature type="transmembrane region" description="Helical" evidence="6">
    <location>
        <begin position="419"/>
        <end position="440"/>
    </location>
</feature>
<feature type="transmembrane region" description="Helical" evidence="6">
    <location>
        <begin position="510"/>
        <end position="532"/>
    </location>
</feature>
<evidence type="ECO:0000256" key="6">
    <source>
        <dbReference type="SAM" id="Phobius"/>
    </source>
</evidence>
<feature type="transmembrane region" description="Helical" evidence="6">
    <location>
        <begin position="36"/>
        <end position="56"/>
    </location>
</feature>
<evidence type="ECO:0000259" key="8">
    <source>
        <dbReference type="Pfam" id="PF00662"/>
    </source>
</evidence>
<dbReference type="Pfam" id="PF00361">
    <property type="entry name" value="Proton_antipo_M"/>
    <property type="match status" value="1"/>
</dbReference>
<dbReference type="InterPro" id="IPR001750">
    <property type="entry name" value="ND/Mrp_TM"/>
</dbReference>
<feature type="transmembrane region" description="Helical" evidence="6">
    <location>
        <begin position="184"/>
        <end position="209"/>
    </location>
</feature>
<feature type="transmembrane region" description="Helical" evidence="6">
    <location>
        <begin position="145"/>
        <end position="163"/>
    </location>
</feature>
<feature type="transmembrane region" description="Helical" evidence="6">
    <location>
        <begin position="312"/>
        <end position="334"/>
    </location>
</feature>
<accession>A0ABW1ELW5</accession>
<dbReference type="InterPro" id="IPR018393">
    <property type="entry name" value="NADHpl_OxRdtase_5_subgr"/>
</dbReference>
<dbReference type="Pfam" id="PF00662">
    <property type="entry name" value="Proton_antipo_N"/>
    <property type="match status" value="1"/>
</dbReference>
<name>A0ABW1ELW5_9BACT</name>
<dbReference type="Gene3D" id="1.20.5.2700">
    <property type="match status" value="1"/>
</dbReference>
<evidence type="ECO:0000313" key="10">
    <source>
        <dbReference type="Proteomes" id="UP001596091"/>
    </source>
</evidence>
<keyword evidence="4 6" id="KW-0472">Membrane</keyword>
<dbReference type="RefSeq" id="WP_263332318.1">
    <property type="nucleotide sequence ID" value="NZ_JAGSYH010000001.1"/>
</dbReference>
<feature type="transmembrane region" description="Helical" evidence="6">
    <location>
        <begin position="340"/>
        <end position="358"/>
    </location>
</feature>
<feature type="transmembrane region" description="Helical" evidence="6">
    <location>
        <begin position="284"/>
        <end position="305"/>
    </location>
</feature>
<dbReference type="NCBIfam" id="NF005141">
    <property type="entry name" value="PRK06590.1"/>
    <property type="match status" value="1"/>
</dbReference>
<evidence type="ECO:0000256" key="5">
    <source>
        <dbReference type="RuleBase" id="RU000320"/>
    </source>
</evidence>
<keyword evidence="10" id="KW-1185">Reference proteome</keyword>
<proteinExistence type="predicted"/>
<dbReference type="PRINTS" id="PR01434">
    <property type="entry name" value="NADHDHGNASE5"/>
</dbReference>
<evidence type="ECO:0000256" key="4">
    <source>
        <dbReference type="ARBA" id="ARBA00023136"/>
    </source>
</evidence>
<evidence type="ECO:0000256" key="2">
    <source>
        <dbReference type="ARBA" id="ARBA00022692"/>
    </source>
</evidence>
<keyword evidence="3 6" id="KW-1133">Transmembrane helix</keyword>
<organism evidence="9 10">
    <name type="scientific">Acidicapsa dinghuensis</name>
    <dbReference type="NCBI Taxonomy" id="2218256"/>
    <lineage>
        <taxon>Bacteria</taxon>
        <taxon>Pseudomonadati</taxon>
        <taxon>Acidobacteriota</taxon>
        <taxon>Terriglobia</taxon>
        <taxon>Terriglobales</taxon>
        <taxon>Acidobacteriaceae</taxon>
        <taxon>Acidicapsa</taxon>
    </lineage>
</organism>
<feature type="transmembrane region" description="Helical" evidence="6">
    <location>
        <begin position="254"/>
        <end position="272"/>
    </location>
</feature>
<gene>
    <name evidence="9" type="primary">nuoL</name>
    <name evidence="9" type="ORF">ACFPT7_21580</name>
</gene>
<comment type="subcellular location">
    <subcellularLocation>
        <location evidence="1">Endomembrane system</location>
        <topology evidence="1">Multi-pass membrane protein</topology>
    </subcellularLocation>
    <subcellularLocation>
        <location evidence="5">Membrane</location>
        <topology evidence="5">Multi-pass membrane protein</topology>
    </subcellularLocation>
</comment>
<comment type="caution">
    <text evidence="9">The sequence shown here is derived from an EMBL/GenBank/DDBJ whole genome shotgun (WGS) entry which is preliminary data.</text>
</comment>
<dbReference type="EMBL" id="JBHSPH010000010">
    <property type="protein sequence ID" value="MFC5864914.1"/>
    <property type="molecule type" value="Genomic_DNA"/>
</dbReference>
<keyword evidence="2 5" id="KW-0812">Transmembrane</keyword>
<dbReference type="PRINTS" id="PR01435">
    <property type="entry name" value="NPOXDRDTASE5"/>
</dbReference>
<reference evidence="10" key="1">
    <citation type="journal article" date="2019" name="Int. J. Syst. Evol. Microbiol.">
        <title>The Global Catalogue of Microorganisms (GCM) 10K type strain sequencing project: providing services to taxonomists for standard genome sequencing and annotation.</title>
        <authorList>
            <consortium name="The Broad Institute Genomics Platform"/>
            <consortium name="The Broad Institute Genome Sequencing Center for Infectious Disease"/>
            <person name="Wu L."/>
            <person name="Ma J."/>
        </authorList>
    </citation>
    <scope>NUCLEOTIDE SEQUENCE [LARGE SCALE GENOMIC DNA]</scope>
    <source>
        <strain evidence="10">JCM 4087</strain>
    </source>
</reference>
<dbReference type="InterPro" id="IPR003945">
    <property type="entry name" value="NU5C-like"/>
</dbReference>
<dbReference type="PANTHER" id="PTHR42829">
    <property type="entry name" value="NADH-UBIQUINONE OXIDOREDUCTASE CHAIN 5"/>
    <property type="match status" value="1"/>
</dbReference>